<dbReference type="PANTHER" id="PTHR46927:SF3">
    <property type="entry name" value="THAP-TYPE DOMAIN-CONTAINING PROTEIN"/>
    <property type="match status" value="1"/>
</dbReference>
<gene>
    <name evidence="9" type="ORF">HPB48_014064</name>
</gene>
<sequence length="661" mass="74350">MPRCFVPGCKSGYDSVQSASEKRHFFKPPRDAERLALWQRAVPRLDRELSSTCSVCDLHFRDEDISKVFEHNICGEVVAIPRDKWALKDDAVPRLFPNCPSYLSKPTRKRKAPARRLSPAKSKRRKGKGEQSIQEVSDGNVETENSVSTDNTEPLFDMITSLAKEKQKIDGWSVDVAQQTALLYKLSIRNNIPRVETSVALSEDLNLTVCANGRLVPRSVYAGEPSIALKSFDDLKCFMHYVDKLKLCQGCPAEKYPKIVSSVVATKEGETWRRNTCTVLSFNATCAQCRTLEKLFLQRTKKQKDCKKRKQRVCLKSMRRKAIRATSRREKMKEELVLMKRQLSGVTEATIDSTLRVLPSRQQLAFKTAVMAAKAKSKNGRRYDAEWLMTCLLLHISSPKAYTLIADMQLLPLPSKARLRQIIKGIPCKYGFNEVALSSIKGHFSDKSHLRRQGVLLLDEVKLKQGVSFNKASCKMDGFVDYGEVAAPSSNQLADHALVLMFVPLFEDWVQPVASFATRGAAPGKVLAELVMSAVLELHKNNASVLAVISDGAGNNKSMWSQFGVSGKLDAPHHFIEHPWEPSQNIYFLCDVPHIVKCVRNHLRKHTYGMVKKKACVECSVQFNSLVLLLPGWKPSHQLPALRDAVRNREKQARTSCAKTH</sequence>
<dbReference type="SUPFAM" id="SSF57716">
    <property type="entry name" value="Glucocorticoid receptor-like (DNA-binding domain)"/>
    <property type="match status" value="1"/>
</dbReference>
<dbReference type="SMART" id="SM00980">
    <property type="entry name" value="THAP"/>
    <property type="match status" value="1"/>
</dbReference>
<dbReference type="InterPro" id="IPR006612">
    <property type="entry name" value="THAP_Znf"/>
</dbReference>
<keyword evidence="2 5" id="KW-0863">Zinc-finger</keyword>
<evidence type="ECO:0000256" key="4">
    <source>
        <dbReference type="ARBA" id="ARBA00023125"/>
    </source>
</evidence>
<evidence type="ECO:0000313" key="9">
    <source>
        <dbReference type="EMBL" id="KAH9365117.1"/>
    </source>
</evidence>
<protein>
    <recommendedName>
        <fullName evidence="8">THAP-type domain-containing protein</fullName>
    </recommendedName>
</protein>
<reference evidence="9 10" key="1">
    <citation type="journal article" date="2020" name="Cell">
        <title>Large-Scale Comparative Analyses of Tick Genomes Elucidate Their Genetic Diversity and Vector Capacities.</title>
        <authorList>
            <consortium name="Tick Genome and Microbiome Consortium (TIGMIC)"/>
            <person name="Jia N."/>
            <person name="Wang J."/>
            <person name="Shi W."/>
            <person name="Du L."/>
            <person name="Sun Y."/>
            <person name="Zhan W."/>
            <person name="Jiang J.F."/>
            <person name="Wang Q."/>
            <person name="Zhang B."/>
            <person name="Ji P."/>
            <person name="Bell-Sakyi L."/>
            <person name="Cui X.M."/>
            <person name="Yuan T.T."/>
            <person name="Jiang B.G."/>
            <person name="Yang W.F."/>
            <person name="Lam T.T."/>
            <person name="Chang Q.C."/>
            <person name="Ding S.J."/>
            <person name="Wang X.J."/>
            <person name="Zhu J.G."/>
            <person name="Ruan X.D."/>
            <person name="Zhao L."/>
            <person name="Wei J.T."/>
            <person name="Ye R.Z."/>
            <person name="Que T.C."/>
            <person name="Du C.H."/>
            <person name="Zhou Y.H."/>
            <person name="Cheng J.X."/>
            <person name="Dai P.F."/>
            <person name="Guo W.B."/>
            <person name="Han X.H."/>
            <person name="Huang E.J."/>
            <person name="Li L.F."/>
            <person name="Wei W."/>
            <person name="Gao Y.C."/>
            <person name="Liu J.Z."/>
            <person name="Shao H.Z."/>
            <person name="Wang X."/>
            <person name="Wang C.C."/>
            <person name="Yang T.C."/>
            <person name="Huo Q.B."/>
            <person name="Li W."/>
            <person name="Chen H.Y."/>
            <person name="Chen S.E."/>
            <person name="Zhou L.G."/>
            <person name="Ni X.B."/>
            <person name="Tian J.H."/>
            <person name="Sheng Y."/>
            <person name="Liu T."/>
            <person name="Pan Y.S."/>
            <person name="Xia L.Y."/>
            <person name="Li J."/>
            <person name="Zhao F."/>
            <person name="Cao W.C."/>
        </authorList>
    </citation>
    <scope>NUCLEOTIDE SEQUENCE [LARGE SCALE GENOMIC DNA]</scope>
    <source>
        <strain evidence="9">HaeL-2018</strain>
    </source>
</reference>
<feature type="coiled-coil region" evidence="6">
    <location>
        <begin position="315"/>
        <end position="349"/>
    </location>
</feature>
<keyword evidence="6" id="KW-0175">Coiled coil</keyword>
<organism evidence="9 10">
    <name type="scientific">Haemaphysalis longicornis</name>
    <name type="common">Bush tick</name>
    <dbReference type="NCBI Taxonomy" id="44386"/>
    <lineage>
        <taxon>Eukaryota</taxon>
        <taxon>Metazoa</taxon>
        <taxon>Ecdysozoa</taxon>
        <taxon>Arthropoda</taxon>
        <taxon>Chelicerata</taxon>
        <taxon>Arachnida</taxon>
        <taxon>Acari</taxon>
        <taxon>Parasitiformes</taxon>
        <taxon>Ixodida</taxon>
        <taxon>Ixodoidea</taxon>
        <taxon>Ixodidae</taxon>
        <taxon>Haemaphysalinae</taxon>
        <taxon>Haemaphysalis</taxon>
    </lineage>
</organism>
<keyword evidence="4 5" id="KW-0238">DNA-binding</keyword>
<dbReference type="GO" id="GO:0003677">
    <property type="term" value="F:DNA binding"/>
    <property type="evidence" value="ECO:0007669"/>
    <property type="project" value="UniProtKB-UniRule"/>
</dbReference>
<dbReference type="EMBL" id="JABSTR010000003">
    <property type="protein sequence ID" value="KAH9365117.1"/>
    <property type="molecule type" value="Genomic_DNA"/>
</dbReference>
<evidence type="ECO:0000256" key="1">
    <source>
        <dbReference type="ARBA" id="ARBA00022723"/>
    </source>
</evidence>
<evidence type="ECO:0000256" key="7">
    <source>
        <dbReference type="SAM" id="MobiDB-lite"/>
    </source>
</evidence>
<name>A0A9J6FPX2_HAELO</name>
<dbReference type="SMART" id="SM00692">
    <property type="entry name" value="DM3"/>
    <property type="match status" value="1"/>
</dbReference>
<evidence type="ECO:0000256" key="5">
    <source>
        <dbReference type="PROSITE-ProRule" id="PRU00309"/>
    </source>
</evidence>
<dbReference type="InterPro" id="IPR048365">
    <property type="entry name" value="TNP-like_RNaseH_N"/>
</dbReference>
<dbReference type="Pfam" id="PF21787">
    <property type="entry name" value="TNP-like_RNaseH_N"/>
    <property type="match status" value="1"/>
</dbReference>
<feature type="region of interest" description="Disordered" evidence="7">
    <location>
        <begin position="102"/>
        <end position="150"/>
    </location>
</feature>
<evidence type="ECO:0000259" key="8">
    <source>
        <dbReference type="PROSITE" id="PS50950"/>
    </source>
</evidence>
<proteinExistence type="predicted"/>
<keyword evidence="10" id="KW-1185">Reference proteome</keyword>
<dbReference type="VEuPathDB" id="VectorBase:HLOH_062572"/>
<dbReference type="PANTHER" id="PTHR46927">
    <property type="entry name" value="AGAP005574-PA"/>
    <property type="match status" value="1"/>
</dbReference>
<dbReference type="Proteomes" id="UP000821853">
    <property type="component" value="Unassembled WGS sequence"/>
</dbReference>
<dbReference type="InterPro" id="IPR052224">
    <property type="entry name" value="THAP_domain_protein"/>
</dbReference>
<dbReference type="Pfam" id="PF05485">
    <property type="entry name" value="THAP"/>
    <property type="match status" value="1"/>
</dbReference>
<evidence type="ECO:0000256" key="2">
    <source>
        <dbReference type="ARBA" id="ARBA00022771"/>
    </source>
</evidence>
<evidence type="ECO:0000256" key="6">
    <source>
        <dbReference type="SAM" id="Coils"/>
    </source>
</evidence>
<dbReference type="AlphaFoldDB" id="A0A9J6FPX2"/>
<dbReference type="OrthoDB" id="6485473at2759"/>
<comment type="caution">
    <text evidence="9">The sequence shown here is derived from an EMBL/GenBank/DDBJ whole genome shotgun (WGS) entry which is preliminary data.</text>
</comment>
<feature type="domain" description="THAP-type" evidence="8">
    <location>
        <begin position="1"/>
        <end position="96"/>
    </location>
</feature>
<dbReference type="GO" id="GO:0008270">
    <property type="term" value="F:zinc ion binding"/>
    <property type="evidence" value="ECO:0007669"/>
    <property type="project" value="UniProtKB-KW"/>
</dbReference>
<feature type="compositionally biased region" description="Polar residues" evidence="7">
    <location>
        <begin position="131"/>
        <end position="150"/>
    </location>
</feature>
<dbReference type="OMA" id="NWESNIP"/>
<keyword evidence="1" id="KW-0479">Metal-binding</keyword>
<accession>A0A9J6FPX2</accession>
<evidence type="ECO:0000256" key="3">
    <source>
        <dbReference type="ARBA" id="ARBA00022833"/>
    </source>
</evidence>
<evidence type="ECO:0000313" key="10">
    <source>
        <dbReference type="Proteomes" id="UP000821853"/>
    </source>
</evidence>
<dbReference type="PROSITE" id="PS50950">
    <property type="entry name" value="ZF_THAP"/>
    <property type="match status" value="1"/>
</dbReference>
<keyword evidence="3" id="KW-0862">Zinc</keyword>